<feature type="region of interest" description="Disordered" evidence="1">
    <location>
        <begin position="50"/>
        <end position="74"/>
    </location>
</feature>
<feature type="transmembrane region" description="Helical" evidence="2">
    <location>
        <begin position="25"/>
        <end position="43"/>
    </location>
</feature>
<evidence type="ECO:0000256" key="1">
    <source>
        <dbReference type="SAM" id="MobiDB-lite"/>
    </source>
</evidence>
<keyword evidence="2" id="KW-0472">Membrane</keyword>
<gene>
    <name evidence="3" type="ORF">M23134_06285</name>
</gene>
<dbReference type="EMBL" id="AAWS01000069">
    <property type="protein sequence ID" value="EAY24431.1"/>
    <property type="molecule type" value="Genomic_DNA"/>
</dbReference>
<evidence type="ECO:0000256" key="2">
    <source>
        <dbReference type="SAM" id="Phobius"/>
    </source>
</evidence>
<accession>A1ZYT4</accession>
<evidence type="ECO:0000313" key="4">
    <source>
        <dbReference type="Proteomes" id="UP000004095"/>
    </source>
</evidence>
<dbReference type="AlphaFoldDB" id="A1ZYT4"/>
<feature type="compositionally biased region" description="Low complexity" evidence="1">
    <location>
        <begin position="55"/>
        <end position="69"/>
    </location>
</feature>
<keyword evidence="2" id="KW-1133">Transmembrane helix</keyword>
<keyword evidence="2" id="KW-0812">Transmembrane</keyword>
<protein>
    <submittedName>
        <fullName evidence="3">Uncharacterized protein</fullName>
    </submittedName>
</protein>
<keyword evidence="4" id="KW-1185">Reference proteome</keyword>
<proteinExistence type="predicted"/>
<sequence length="240" mass="27050">MIKSSVIYLYNYQNLTKMQQNLLPFYKKITLASVYIMFALAMLSCGSKEKSKNYTTNTSTTTHNSTTTNTPPPAPIEIKLGDKTFGVLSSWNETETAISLGNKAITGRLSKNDKTKYYDPAGDVIAEIKYKETSFKLRKPDGTLLWKVKIKDNKIKISDNAENEHPYEVKKKEGTYKIKRHNDELGKVTFDGNNVKVKTSEGTFKMVSNSDSYAFGVLAIKEIPAEHRLIIMAELLKGKK</sequence>
<dbReference type="Proteomes" id="UP000004095">
    <property type="component" value="Unassembled WGS sequence"/>
</dbReference>
<reference evidence="3 4" key="1">
    <citation type="submission" date="2007-01" db="EMBL/GenBank/DDBJ databases">
        <authorList>
            <person name="Haygood M."/>
            <person name="Podell S."/>
            <person name="Anderson C."/>
            <person name="Hopkinson B."/>
            <person name="Roe K."/>
            <person name="Barbeau K."/>
            <person name="Gaasterland T."/>
            <person name="Ferriera S."/>
            <person name="Johnson J."/>
            <person name="Kravitz S."/>
            <person name="Beeson K."/>
            <person name="Sutton G."/>
            <person name="Rogers Y.-H."/>
            <person name="Friedman R."/>
            <person name="Frazier M."/>
            <person name="Venter J.C."/>
        </authorList>
    </citation>
    <scope>NUCLEOTIDE SEQUENCE [LARGE SCALE GENOMIC DNA]</scope>
    <source>
        <strain evidence="3 4">ATCC 23134</strain>
    </source>
</reference>
<organism evidence="3 4">
    <name type="scientific">Microscilla marina ATCC 23134</name>
    <dbReference type="NCBI Taxonomy" id="313606"/>
    <lineage>
        <taxon>Bacteria</taxon>
        <taxon>Pseudomonadati</taxon>
        <taxon>Bacteroidota</taxon>
        <taxon>Cytophagia</taxon>
        <taxon>Cytophagales</taxon>
        <taxon>Microscillaceae</taxon>
        <taxon>Microscilla</taxon>
    </lineage>
</organism>
<comment type="caution">
    <text evidence="3">The sequence shown here is derived from an EMBL/GenBank/DDBJ whole genome shotgun (WGS) entry which is preliminary data.</text>
</comment>
<name>A1ZYT4_MICM2</name>
<evidence type="ECO:0000313" key="3">
    <source>
        <dbReference type="EMBL" id="EAY24431.1"/>
    </source>
</evidence>
<dbReference type="eggNOG" id="ENOG50335PP">
    <property type="taxonomic scope" value="Bacteria"/>
</dbReference>